<reference evidence="1 2" key="1">
    <citation type="journal article" date="2020" name="Genomics">
        <title>Complete, high-quality genomes from long-read metagenomic sequencing of two wolf lichen thalli reveals enigmatic genome architecture.</title>
        <authorList>
            <person name="McKenzie S.K."/>
            <person name="Walston R.F."/>
            <person name="Allen J.L."/>
        </authorList>
    </citation>
    <scope>NUCLEOTIDE SEQUENCE [LARGE SCALE GENOMIC DNA]</scope>
    <source>
        <strain evidence="1">WasteWater2</strain>
    </source>
</reference>
<dbReference type="Proteomes" id="UP000578531">
    <property type="component" value="Unassembled WGS sequence"/>
</dbReference>
<evidence type="ECO:0000313" key="1">
    <source>
        <dbReference type="EMBL" id="KAF6238864.1"/>
    </source>
</evidence>
<organism evidence="1 2">
    <name type="scientific">Letharia columbiana</name>
    <dbReference type="NCBI Taxonomy" id="112416"/>
    <lineage>
        <taxon>Eukaryota</taxon>
        <taxon>Fungi</taxon>
        <taxon>Dikarya</taxon>
        <taxon>Ascomycota</taxon>
        <taxon>Pezizomycotina</taxon>
        <taxon>Lecanoromycetes</taxon>
        <taxon>OSLEUM clade</taxon>
        <taxon>Lecanoromycetidae</taxon>
        <taxon>Lecanorales</taxon>
        <taxon>Lecanorineae</taxon>
        <taxon>Parmeliaceae</taxon>
        <taxon>Letharia</taxon>
    </lineage>
</organism>
<dbReference type="EMBL" id="JACCJC010000007">
    <property type="protein sequence ID" value="KAF6238864.1"/>
    <property type="molecule type" value="Genomic_DNA"/>
</dbReference>
<evidence type="ECO:0000313" key="2">
    <source>
        <dbReference type="Proteomes" id="UP000578531"/>
    </source>
</evidence>
<dbReference type="RefSeq" id="XP_037168160.1">
    <property type="nucleotide sequence ID" value="XM_037304667.1"/>
</dbReference>
<name>A0A8H6G1V2_9LECA</name>
<accession>A0A8H6G1V2</accession>
<dbReference type="AlphaFoldDB" id="A0A8H6G1V2"/>
<gene>
    <name evidence="1" type="ORF">HO173_002736</name>
</gene>
<dbReference type="OrthoDB" id="5340163at2759"/>
<proteinExistence type="predicted"/>
<dbReference type="GeneID" id="59284407"/>
<protein>
    <submittedName>
        <fullName evidence="1">Uncharacterized protein</fullName>
    </submittedName>
</protein>
<comment type="caution">
    <text evidence="1">The sequence shown here is derived from an EMBL/GenBank/DDBJ whole genome shotgun (WGS) entry which is preliminary data.</text>
</comment>
<sequence>MTQNTYSIFEETKNGNRWSDYHPFAPVSPKIVLLIRINMLSTGIEENDKATRQMYEAHKMRYLNPSNAGSYLEDLPVGIAANNFATVVNGKAVLKPTGMARYKHAFKFPLFALSTAHVQRINTISFEETIGIKGIVYKSATVFKRAPEYFLADSTEGFNTVPRIPPALAMLVPEDVRWQQGWGTYPKLLEQIVQDEFGSSQKAMFEVVDPVRLSSH</sequence>
<keyword evidence="2" id="KW-1185">Reference proteome</keyword>